<sequence length="31" mass="3540">VLSPVPALPRRRHRAHRRTGVLRARRVEGAV</sequence>
<dbReference type="AlphaFoldDB" id="A0A6J4RRJ9"/>
<feature type="non-terminal residue" evidence="1">
    <location>
        <position position="1"/>
    </location>
</feature>
<feature type="non-terminal residue" evidence="1">
    <location>
        <position position="31"/>
    </location>
</feature>
<name>A0A6J4RRJ9_9ACTN</name>
<reference evidence="1" key="1">
    <citation type="submission" date="2020-02" db="EMBL/GenBank/DDBJ databases">
        <authorList>
            <person name="Meier V. D."/>
        </authorList>
    </citation>
    <scope>NUCLEOTIDE SEQUENCE</scope>
    <source>
        <strain evidence="1">AVDCRST_MAG12</strain>
    </source>
</reference>
<evidence type="ECO:0000313" key="1">
    <source>
        <dbReference type="EMBL" id="CAA9475664.1"/>
    </source>
</evidence>
<accession>A0A6J4RRJ9</accession>
<dbReference type="EMBL" id="CADCVK010000182">
    <property type="protein sequence ID" value="CAA9475664.1"/>
    <property type="molecule type" value="Genomic_DNA"/>
</dbReference>
<protein>
    <submittedName>
        <fullName evidence="1">Uncharacterized protein</fullName>
    </submittedName>
</protein>
<proteinExistence type="predicted"/>
<gene>
    <name evidence="1" type="ORF">AVDCRST_MAG12-1136</name>
</gene>
<organism evidence="1">
    <name type="scientific">uncultured Rubrobacteraceae bacterium</name>
    <dbReference type="NCBI Taxonomy" id="349277"/>
    <lineage>
        <taxon>Bacteria</taxon>
        <taxon>Bacillati</taxon>
        <taxon>Actinomycetota</taxon>
        <taxon>Rubrobacteria</taxon>
        <taxon>Rubrobacterales</taxon>
        <taxon>Rubrobacteraceae</taxon>
        <taxon>environmental samples</taxon>
    </lineage>
</organism>